<dbReference type="CDD" id="cd01949">
    <property type="entry name" value="GGDEF"/>
    <property type="match status" value="1"/>
</dbReference>
<feature type="modified residue" description="4-aspartylphosphate" evidence="3">
    <location>
        <position position="53"/>
    </location>
</feature>
<sequence>MAAKILLVDGDSRFRELLAGLLRARKHEVYEAGGGEAGDAALREVAPELVIVDASLPDTDGLQWISRLRARGNDVPLVLVSSLWREPLSSRRLVDELRVMRVIHKPIIPGDFAEIVDSELDRLVRISGPVREQAAPTTDRESEFAQTLEELREKYRAELPRRLTELRSLLDLAQDHPGDFRAIGEVRELAHQLRGTAGSYGFLQVGEEAGRIEGLAMAALEQGALSDSALRAASQALDLAEQGIQAVPHSFHAPFNALARVLVVDDDLRFLALIREMGRSQLVDVIGVPSAAEAVRVAKSGRIDAAILDAHLAPGEDAYELGRALRALPGKENLPFSIVSVDAGMENRVAAAHSGASLFLTKPLSSQQLESAIRQMMAQRRRGLPQILIVDDDPDFASHLQGLLEAERMAVHTVHDVPAMLERLTESRPDLLLLDMELPGMSGMDACRLVRMTPDMQDLPILFLTAHTEISARIEAFEAGADDYLAKPVIPQEILTRVRLRLERNRLLKERSDRDPLTGLLTRRALFEVLPARCAEARRHGRPITIALLDLDHFKKVNDAHGHLVGDRVLMRLGRLLAARFRAEDLRGRWGGEEFLLAFPGETPETVTAVLGRVLEEFSQVPFFDESGKTRFSCSFSVGIAGAPEDGSSTEALIQAADRRLYVAKRSGRGRVVSAG</sequence>
<accession>A0A0K1PG05</accession>
<dbReference type="InterPro" id="IPR000160">
    <property type="entry name" value="GGDEF_dom"/>
</dbReference>
<dbReference type="Pfam" id="PF00072">
    <property type="entry name" value="Response_reg"/>
    <property type="match status" value="3"/>
</dbReference>
<dbReference type="FunFam" id="3.30.70.270:FF:000001">
    <property type="entry name" value="Diguanylate cyclase domain protein"/>
    <property type="match status" value="1"/>
</dbReference>
<feature type="domain" description="Response regulatory" evidence="4">
    <location>
        <begin position="260"/>
        <end position="377"/>
    </location>
</feature>
<feature type="modified residue" description="Phosphohistidine" evidence="2">
    <location>
        <position position="191"/>
    </location>
</feature>
<gene>
    <name evidence="7" type="ORF">AKJ08_2431</name>
</gene>
<dbReference type="RefSeq" id="WP_050726271.1">
    <property type="nucleotide sequence ID" value="NZ_CP012332.1"/>
</dbReference>
<dbReference type="STRING" id="1391653.AKJ08_2431"/>
<protein>
    <submittedName>
        <fullName evidence="7">Uncharacterized protein</fullName>
    </submittedName>
</protein>
<dbReference type="PATRIC" id="fig|1391653.3.peg.2534"/>
<evidence type="ECO:0000259" key="6">
    <source>
        <dbReference type="PROSITE" id="PS50894"/>
    </source>
</evidence>
<evidence type="ECO:0000313" key="8">
    <source>
        <dbReference type="Proteomes" id="UP000055590"/>
    </source>
</evidence>
<dbReference type="InterPro" id="IPR043128">
    <property type="entry name" value="Rev_trsase/Diguanyl_cyclase"/>
</dbReference>
<evidence type="ECO:0000256" key="2">
    <source>
        <dbReference type="PROSITE-ProRule" id="PRU00110"/>
    </source>
</evidence>
<evidence type="ECO:0000256" key="3">
    <source>
        <dbReference type="PROSITE-ProRule" id="PRU00169"/>
    </source>
</evidence>
<dbReference type="InterPro" id="IPR008207">
    <property type="entry name" value="Sig_transdc_His_kin_Hpt_dom"/>
</dbReference>
<dbReference type="EMBL" id="CP012332">
    <property type="protein sequence ID" value="AKU92044.1"/>
    <property type="molecule type" value="Genomic_DNA"/>
</dbReference>
<organism evidence="7 8">
    <name type="scientific">Vulgatibacter incomptus</name>
    <dbReference type="NCBI Taxonomy" id="1391653"/>
    <lineage>
        <taxon>Bacteria</taxon>
        <taxon>Pseudomonadati</taxon>
        <taxon>Myxococcota</taxon>
        <taxon>Myxococcia</taxon>
        <taxon>Myxococcales</taxon>
        <taxon>Cystobacterineae</taxon>
        <taxon>Vulgatibacteraceae</taxon>
        <taxon>Vulgatibacter</taxon>
    </lineage>
</organism>
<feature type="domain" description="HPt" evidence="6">
    <location>
        <begin position="144"/>
        <end position="247"/>
    </location>
</feature>
<dbReference type="PANTHER" id="PTHR44591">
    <property type="entry name" value="STRESS RESPONSE REGULATOR PROTEIN 1"/>
    <property type="match status" value="1"/>
</dbReference>
<dbReference type="SMART" id="SM00073">
    <property type="entry name" value="HPT"/>
    <property type="match status" value="1"/>
</dbReference>
<dbReference type="CDD" id="cd00156">
    <property type="entry name" value="REC"/>
    <property type="match status" value="2"/>
</dbReference>
<feature type="domain" description="GGDEF" evidence="5">
    <location>
        <begin position="542"/>
        <end position="676"/>
    </location>
</feature>
<dbReference type="Proteomes" id="UP000055590">
    <property type="component" value="Chromosome"/>
</dbReference>
<dbReference type="Gene3D" id="3.40.50.2300">
    <property type="match status" value="3"/>
</dbReference>
<dbReference type="Pfam" id="PF01627">
    <property type="entry name" value="Hpt"/>
    <property type="match status" value="1"/>
</dbReference>
<keyword evidence="8" id="KW-1185">Reference proteome</keyword>
<dbReference type="GO" id="GO:0000160">
    <property type="term" value="P:phosphorelay signal transduction system"/>
    <property type="evidence" value="ECO:0007669"/>
    <property type="project" value="InterPro"/>
</dbReference>
<dbReference type="PROSITE" id="PS50887">
    <property type="entry name" value="GGDEF"/>
    <property type="match status" value="1"/>
</dbReference>
<dbReference type="PROSITE" id="PS50110">
    <property type="entry name" value="RESPONSE_REGULATORY"/>
    <property type="match status" value="3"/>
</dbReference>
<evidence type="ECO:0000259" key="5">
    <source>
        <dbReference type="PROSITE" id="PS50887"/>
    </source>
</evidence>
<feature type="domain" description="Response regulatory" evidence="4">
    <location>
        <begin position="4"/>
        <end position="120"/>
    </location>
</feature>
<dbReference type="SUPFAM" id="SSF47226">
    <property type="entry name" value="Histidine-containing phosphotransfer domain, HPT domain"/>
    <property type="match status" value="1"/>
</dbReference>
<feature type="modified residue" description="4-aspartylphosphate" evidence="3">
    <location>
        <position position="309"/>
    </location>
</feature>
<dbReference type="InterPro" id="IPR036641">
    <property type="entry name" value="HPT_dom_sf"/>
</dbReference>
<keyword evidence="1 3" id="KW-0597">Phosphoprotein</keyword>
<evidence type="ECO:0000313" key="7">
    <source>
        <dbReference type="EMBL" id="AKU92044.1"/>
    </source>
</evidence>
<dbReference type="OrthoDB" id="9778432at2"/>
<dbReference type="SMART" id="SM00448">
    <property type="entry name" value="REC"/>
    <property type="match status" value="3"/>
</dbReference>
<dbReference type="GO" id="GO:0004672">
    <property type="term" value="F:protein kinase activity"/>
    <property type="evidence" value="ECO:0007669"/>
    <property type="project" value="UniProtKB-ARBA"/>
</dbReference>
<dbReference type="Gene3D" id="1.20.120.160">
    <property type="entry name" value="HPT domain"/>
    <property type="match status" value="1"/>
</dbReference>
<reference evidence="7 8" key="1">
    <citation type="submission" date="2015-08" db="EMBL/GenBank/DDBJ databases">
        <authorList>
            <person name="Babu N.S."/>
            <person name="Beckwith C.J."/>
            <person name="Beseler K.G."/>
            <person name="Brison A."/>
            <person name="Carone J.V."/>
            <person name="Caskin T.P."/>
            <person name="Diamond M."/>
            <person name="Durham M.E."/>
            <person name="Foxe J.M."/>
            <person name="Go M."/>
            <person name="Henderson B.A."/>
            <person name="Jones I.B."/>
            <person name="McGettigan J.A."/>
            <person name="Micheletti S.J."/>
            <person name="Nasrallah M.E."/>
            <person name="Ortiz D."/>
            <person name="Piller C.R."/>
            <person name="Privatt S.R."/>
            <person name="Schneider S.L."/>
            <person name="Sharp S."/>
            <person name="Smith T.C."/>
            <person name="Stanton J.D."/>
            <person name="Ullery H.E."/>
            <person name="Wilson R.J."/>
            <person name="Serrano M.G."/>
            <person name="Buck G."/>
            <person name="Lee V."/>
            <person name="Wang Y."/>
            <person name="Carvalho R."/>
            <person name="Voegtly L."/>
            <person name="Shi R."/>
            <person name="Duckworth R."/>
            <person name="Johnson A."/>
            <person name="Loviza R."/>
            <person name="Walstead R."/>
            <person name="Shah Z."/>
            <person name="Kiflezghi M."/>
            <person name="Wade K."/>
            <person name="Ball S.L."/>
            <person name="Bradley K.W."/>
            <person name="Asai D.J."/>
            <person name="Bowman C.A."/>
            <person name="Russell D.A."/>
            <person name="Pope W.H."/>
            <person name="Jacobs-Sera D."/>
            <person name="Hendrix R.W."/>
            <person name="Hatfull G.F."/>
        </authorList>
    </citation>
    <scope>NUCLEOTIDE SEQUENCE [LARGE SCALE GENOMIC DNA]</scope>
    <source>
        <strain evidence="7 8">DSM 27710</strain>
    </source>
</reference>
<dbReference type="InterPro" id="IPR001789">
    <property type="entry name" value="Sig_transdc_resp-reg_receiver"/>
</dbReference>
<dbReference type="SUPFAM" id="SSF52172">
    <property type="entry name" value="CheY-like"/>
    <property type="match status" value="3"/>
</dbReference>
<name>A0A0K1PG05_9BACT</name>
<dbReference type="NCBIfam" id="TIGR00254">
    <property type="entry name" value="GGDEF"/>
    <property type="match status" value="1"/>
</dbReference>
<proteinExistence type="predicted"/>
<feature type="domain" description="Response regulatory" evidence="4">
    <location>
        <begin position="386"/>
        <end position="502"/>
    </location>
</feature>
<dbReference type="PROSITE" id="PS50894">
    <property type="entry name" value="HPT"/>
    <property type="match status" value="1"/>
</dbReference>
<dbReference type="SMART" id="SM00267">
    <property type="entry name" value="GGDEF"/>
    <property type="match status" value="1"/>
</dbReference>
<dbReference type="SUPFAM" id="SSF55073">
    <property type="entry name" value="Nucleotide cyclase"/>
    <property type="match status" value="1"/>
</dbReference>
<evidence type="ECO:0000256" key="1">
    <source>
        <dbReference type="ARBA" id="ARBA00022553"/>
    </source>
</evidence>
<feature type="modified residue" description="4-aspartylphosphate" evidence="3">
    <location>
        <position position="435"/>
    </location>
</feature>
<dbReference type="InterPro" id="IPR029787">
    <property type="entry name" value="Nucleotide_cyclase"/>
</dbReference>
<evidence type="ECO:0000259" key="4">
    <source>
        <dbReference type="PROSITE" id="PS50110"/>
    </source>
</evidence>
<dbReference type="KEGG" id="vin:AKJ08_2431"/>
<dbReference type="Pfam" id="PF00990">
    <property type="entry name" value="GGDEF"/>
    <property type="match status" value="1"/>
</dbReference>
<dbReference type="Gene3D" id="3.30.70.270">
    <property type="match status" value="1"/>
</dbReference>
<dbReference type="PANTHER" id="PTHR44591:SF3">
    <property type="entry name" value="RESPONSE REGULATORY DOMAIN-CONTAINING PROTEIN"/>
    <property type="match status" value="1"/>
</dbReference>
<dbReference type="CDD" id="cd17574">
    <property type="entry name" value="REC_OmpR"/>
    <property type="match status" value="1"/>
</dbReference>
<dbReference type="InterPro" id="IPR050595">
    <property type="entry name" value="Bact_response_regulator"/>
</dbReference>
<dbReference type="InterPro" id="IPR011006">
    <property type="entry name" value="CheY-like_superfamily"/>
</dbReference>
<dbReference type="AlphaFoldDB" id="A0A0K1PG05"/>